<protein>
    <submittedName>
        <fullName evidence="1">Uncharacterized protein</fullName>
    </submittedName>
</protein>
<reference evidence="1" key="2">
    <citation type="journal article" date="2021" name="PeerJ">
        <title>Extensive microbial diversity within the chicken gut microbiome revealed by metagenomics and culture.</title>
        <authorList>
            <person name="Gilroy R."/>
            <person name="Ravi A."/>
            <person name="Getino M."/>
            <person name="Pursley I."/>
            <person name="Horton D.L."/>
            <person name="Alikhan N.F."/>
            <person name="Baker D."/>
            <person name="Gharbi K."/>
            <person name="Hall N."/>
            <person name="Watson M."/>
            <person name="Adriaenssens E.M."/>
            <person name="Foster-Nyarko E."/>
            <person name="Jarju S."/>
            <person name="Secka A."/>
            <person name="Antonio M."/>
            <person name="Oren A."/>
            <person name="Chaudhuri R.R."/>
            <person name="La Ragione R."/>
            <person name="Hildebrand F."/>
            <person name="Pallen M.J."/>
        </authorList>
    </citation>
    <scope>NUCLEOTIDE SEQUENCE</scope>
    <source>
        <strain evidence="1">B1-15692</strain>
    </source>
</reference>
<dbReference type="Proteomes" id="UP000823660">
    <property type="component" value="Unassembled WGS sequence"/>
</dbReference>
<gene>
    <name evidence="1" type="ORF">IAB99_08720</name>
</gene>
<name>A0A9D9NC86_9BACT</name>
<dbReference type="EMBL" id="JADIMH010000056">
    <property type="protein sequence ID" value="MBO8467825.1"/>
    <property type="molecule type" value="Genomic_DNA"/>
</dbReference>
<reference evidence="1" key="1">
    <citation type="submission" date="2020-10" db="EMBL/GenBank/DDBJ databases">
        <authorList>
            <person name="Gilroy R."/>
        </authorList>
    </citation>
    <scope>NUCLEOTIDE SEQUENCE</scope>
    <source>
        <strain evidence="1">B1-15692</strain>
    </source>
</reference>
<comment type="caution">
    <text evidence="1">The sequence shown here is derived from an EMBL/GenBank/DDBJ whole genome shotgun (WGS) entry which is preliminary data.</text>
</comment>
<accession>A0A9D9NC86</accession>
<evidence type="ECO:0000313" key="2">
    <source>
        <dbReference type="Proteomes" id="UP000823660"/>
    </source>
</evidence>
<dbReference type="AlphaFoldDB" id="A0A9D9NC86"/>
<evidence type="ECO:0000313" key="1">
    <source>
        <dbReference type="EMBL" id="MBO8467825.1"/>
    </source>
</evidence>
<proteinExistence type="predicted"/>
<sequence>MRLFEDEIADLLGRNGIGFTAETFPAYTMLSATKTAYGSVPAGTVRIILIPLKAFSIEEAMEQSMAAGTLSGYPDTISIAEDRWMRNREMMAGRLLAHLGIFRSIYARDCEIKKISRTEADSFLERTHSYGGAKCRYCYGIFLKREREKDFGLHNADGRLLSGCLIAVAEFSNARRWIKDGRSVRSYEWIRYASLPDVRINGGMGKILNRFIGDIGPDDIMSYADLEWSDGQAYRRLGFSADGKKSPVTFAVVPGSWQRIPVNSPKQEHIPSGSDTAANGQEASSIRYFRNFGSLKYRLRLY</sequence>
<organism evidence="1 2">
    <name type="scientific">Candidatus Cryptobacteroides faecipullorum</name>
    <dbReference type="NCBI Taxonomy" id="2840764"/>
    <lineage>
        <taxon>Bacteria</taxon>
        <taxon>Pseudomonadati</taxon>
        <taxon>Bacteroidota</taxon>
        <taxon>Bacteroidia</taxon>
        <taxon>Bacteroidales</taxon>
        <taxon>Candidatus Cryptobacteroides</taxon>
    </lineage>
</organism>